<dbReference type="SUPFAM" id="SSF46626">
    <property type="entry name" value="Cytochrome c"/>
    <property type="match status" value="2"/>
</dbReference>
<organism evidence="11">
    <name type="scientific">Magnetospirillum gryphiswaldense</name>
    <dbReference type="NCBI Taxonomy" id="55518"/>
    <lineage>
        <taxon>Bacteria</taxon>
        <taxon>Pseudomonadati</taxon>
        <taxon>Pseudomonadota</taxon>
        <taxon>Alphaproteobacteria</taxon>
        <taxon>Rhodospirillales</taxon>
        <taxon>Rhodospirillaceae</taxon>
        <taxon>Magnetospirillum</taxon>
    </lineage>
</organism>
<feature type="domain" description="Cytochrome c" evidence="10">
    <location>
        <begin position="49"/>
        <end position="175"/>
    </location>
</feature>
<keyword evidence="6" id="KW-0560">Oxidoreductase</keyword>
<dbReference type="InterPro" id="IPR051395">
    <property type="entry name" value="Cytochrome_c_Peroxidase/MauG"/>
</dbReference>
<keyword evidence="2 8" id="KW-0349">Heme</keyword>
<evidence type="ECO:0000256" key="6">
    <source>
        <dbReference type="ARBA" id="ARBA00023002"/>
    </source>
</evidence>
<dbReference type="PANTHER" id="PTHR30600">
    <property type="entry name" value="CYTOCHROME C PEROXIDASE-RELATED"/>
    <property type="match status" value="1"/>
</dbReference>
<name>A4TW02_9PROT</name>
<evidence type="ECO:0000256" key="9">
    <source>
        <dbReference type="PIRSR" id="PIRSR000294-2"/>
    </source>
</evidence>
<evidence type="ECO:0000313" key="11">
    <source>
        <dbReference type="EMBL" id="CAM74809.1"/>
    </source>
</evidence>
<feature type="binding site" description="covalent" evidence="8">
    <location>
        <position position="74"/>
    </location>
    <ligand>
        <name>heme c</name>
        <dbReference type="ChEBI" id="CHEBI:61717"/>
        <label>1</label>
    </ligand>
</feature>
<reference evidence="11" key="1">
    <citation type="journal article" date="2007" name="J. Bacteriol.">
        <title>Comparative genome analysis of four magnetotactic bacteria reveals a complex set of group-specific genes implicated in magnetosome biomineralization and function.</title>
        <authorList>
            <person name="Richter M."/>
            <person name="Kube M."/>
            <person name="Bazylinski D.A."/>
            <person name="Lombardot T."/>
            <person name="Gloeckner F.O."/>
            <person name="Reinhardt R."/>
            <person name="Schueler D."/>
        </authorList>
    </citation>
    <scope>NUCLEOTIDE SEQUENCE</scope>
    <source>
        <strain evidence="11">MSR-1</strain>
    </source>
</reference>
<accession>A4TW02</accession>
<feature type="binding site" description="axial binding residue" evidence="9">
    <location>
        <position position="294"/>
    </location>
    <ligand>
        <name>heme c</name>
        <dbReference type="ChEBI" id="CHEBI:61717"/>
        <label>2</label>
    </ligand>
    <ligandPart>
        <name>Fe</name>
        <dbReference type="ChEBI" id="CHEBI:18248"/>
    </ligandPart>
</feature>
<evidence type="ECO:0000259" key="10">
    <source>
        <dbReference type="PROSITE" id="PS51007"/>
    </source>
</evidence>
<dbReference type="InterPro" id="IPR004852">
    <property type="entry name" value="Di-haem_cyt_c_peroxidsae"/>
</dbReference>
<evidence type="ECO:0000256" key="8">
    <source>
        <dbReference type="PIRSR" id="PIRSR000294-1"/>
    </source>
</evidence>
<dbReference type="InterPro" id="IPR026259">
    <property type="entry name" value="MauG/Cytc_peroxidase"/>
</dbReference>
<feature type="binding site" description="covalent" evidence="8">
    <location>
        <position position="71"/>
    </location>
    <ligand>
        <name>heme c</name>
        <dbReference type="ChEBI" id="CHEBI:61717"/>
        <label>1</label>
    </ligand>
</feature>
<dbReference type="InterPro" id="IPR036909">
    <property type="entry name" value="Cyt_c-like_dom_sf"/>
</dbReference>
<evidence type="ECO:0000256" key="1">
    <source>
        <dbReference type="ARBA" id="ARBA00004418"/>
    </source>
</evidence>
<dbReference type="GO" id="GO:0009055">
    <property type="term" value="F:electron transfer activity"/>
    <property type="evidence" value="ECO:0007669"/>
    <property type="project" value="InterPro"/>
</dbReference>
<dbReference type="EMBL" id="CU459003">
    <property type="protein sequence ID" value="CAM74809.1"/>
    <property type="molecule type" value="Genomic_DNA"/>
</dbReference>
<dbReference type="GO" id="GO:0046872">
    <property type="term" value="F:metal ion binding"/>
    <property type="evidence" value="ECO:0007669"/>
    <property type="project" value="UniProtKB-KW"/>
</dbReference>
<comment type="PTM">
    <text evidence="8">Binds 2 heme groups per subunit.</text>
</comment>
<keyword evidence="5" id="KW-0574">Periplasm</keyword>
<feature type="domain" description="Cytochrome c" evidence="10">
    <location>
        <begin position="199"/>
        <end position="319"/>
    </location>
</feature>
<dbReference type="PANTHER" id="PTHR30600:SF7">
    <property type="entry name" value="CYTOCHROME C PEROXIDASE-RELATED"/>
    <property type="match status" value="1"/>
</dbReference>
<evidence type="ECO:0000256" key="5">
    <source>
        <dbReference type="ARBA" id="ARBA00022764"/>
    </source>
</evidence>
<keyword evidence="4" id="KW-0732">Signal</keyword>
<dbReference type="PIRSF" id="PIRSF000294">
    <property type="entry name" value="Cytochrome-c_peroxidase"/>
    <property type="match status" value="1"/>
</dbReference>
<dbReference type="Pfam" id="PF03150">
    <property type="entry name" value="CCP_MauG"/>
    <property type="match status" value="1"/>
</dbReference>
<dbReference type="GO" id="GO:0042597">
    <property type="term" value="C:periplasmic space"/>
    <property type="evidence" value="ECO:0007669"/>
    <property type="project" value="UniProtKB-SubCell"/>
</dbReference>
<protein>
    <submittedName>
        <fullName evidence="11">Cytochrome c551 peroxidase</fullName>
    </submittedName>
</protein>
<gene>
    <name evidence="11" type="ORF">MGR_1787</name>
</gene>
<keyword evidence="11" id="KW-0575">Peroxidase</keyword>
<feature type="binding site" description="axial binding residue" evidence="9">
    <location>
        <position position="75"/>
    </location>
    <ligand>
        <name>heme c</name>
        <dbReference type="ChEBI" id="CHEBI:61717"/>
        <label>1</label>
    </ligand>
    <ligandPart>
        <name>Fe</name>
        <dbReference type="ChEBI" id="CHEBI:18248"/>
    </ligandPart>
</feature>
<evidence type="ECO:0000256" key="3">
    <source>
        <dbReference type="ARBA" id="ARBA00022723"/>
    </source>
</evidence>
<evidence type="ECO:0000256" key="2">
    <source>
        <dbReference type="ARBA" id="ARBA00022617"/>
    </source>
</evidence>
<comment type="subcellular location">
    <subcellularLocation>
        <location evidence="1">Periplasm</location>
    </subcellularLocation>
</comment>
<keyword evidence="7 9" id="KW-0408">Iron</keyword>
<dbReference type="AlphaFoldDB" id="A4TW02"/>
<keyword evidence="3 9" id="KW-0479">Metal-binding</keyword>
<dbReference type="GO" id="GO:0020037">
    <property type="term" value="F:heme binding"/>
    <property type="evidence" value="ECO:0007669"/>
    <property type="project" value="InterPro"/>
</dbReference>
<feature type="binding site" description="axial binding residue" evidence="9">
    <location>
        <position position="217"/>
    </location>
    <ligand>
        <name>heme c</name>
        <dbReference type="ChEBI" id="CHEBI:61717"/>
        <label>2</label>
    </ligand>
    <ligandPart>
        <name>Fe</name>
        <dbReference type="ChEBI" id="CHEBI:18248"/>
    </ligandPart>
</feature>
<evidence type="ECO:0000256" key="7">
    <source>
        <dbReference type="ARBA" id="ARBA00023004"/>
    </source>
</evidence>
<dbReference type="GO" id="GO:0004130">
    <property type="term" value="F:cytochrome-c peroxidase activity"/>
    <property type="evidence" value="ECO:0007669"/>
    <property type="project" value="TreeGrafter"/>
</dbReference>
<sequence>MGYRQKRRSHRLGNMGAVVALVLMATVIPAQAQQEPIRPLAAVAHLDPAEIMLGRALFHDALLSRDGSLSCASCHPLDRGGSDNMVVSIGIGGAKGSVNAPTVFNAAHNIAQFWDGRTVTLEQQVDGPLQNPVEMGSDWPETIARLRRSDYAPRFRALYGADPSPELVRRALAGFERSLVATGSRFDRWLGGEATALGADEKKGYALFKSYGCASCHQGANVGGNLFQKLGFFGNWFKDRGGPVTAADLGRFNVTGRDSDRHVFKVPSLRLAVLTPPYFHDGSVSSLDEAIRIMGRYQLGRDIPDADIALIVKFLGTLPPDTLPGGS</sequence>
<evidence type="ECO:0000256" key="4">
    <source>
        <dbReference type="ARBA" id="ARBA00022729"/>
    </source>
</evidence>
<proteinExistence type="predicted"/>
<feature type="binding site" description="covalent" evidence="8">
    <location>
        <position position="213"/>
    </location>
    <ligand>
        <name>heme c</name>
        <dbReference type="ChEBI" id="CHEBI:61717"/>
        <label>2</label>
    </ligand>
</feature>
<comment type="cofactor">
    <cofactor evidence="8">
        <name>heme</name>
        <dbReference type="ChEBI" id="CHEBI:30413"/>
    </cofactor>
    <text evidence="8">Binds 2 heme groups.</text>
</comment>
<feature type="binding site" description="covalent" evidence="8">
    <location>
        <position position="216"/>
    </location>
    <ligand>
        <name>heme c</name>
        <dbReference type="ChEBI" id="CHEBI:61717"/>
        <label>2</label>
    </ligand>
</feature>
<dbReference type="PROSITE" id="PS51007">
    <property type="entry name" value="CYTC"/>
    <property type="match status" value="2"/>
</dbReference>
<dbReference type="Gene3D" id="1.10.760.10">
    <property type="entry name" value="Cytochrome c-like domain"/>
    <property type="match status" value="2"/>
</dbReference>
<dbReference type="InterPro" id="IPR009056">
    <property type="entry name" value="Cyt_c-like_dom"/>
</dbReference>